<evidence type="ECO:0000313" key="2">
    <source>
        <dbReference type="Proteomes" id="UP000184514"/>
    </source>
</evidence>
<dbReference type="AlphaFoldDB" id="A0A1L9NVW6"/>
<dbReference type="STRING" id="696762.PFRI_22990"/>
<dbReference type="PANTHER" id="PTHR37946:SF1">
    <property type="entry name" value="SLL1969 PROTEIN"/>
    <property type="match status" value="1"/>
</dbReference>
<keyword evidence="1" id="KW-0378">Hydrolase</keyword>
<accession>A0A1L9NVW6</accession>
<dbReference type="SUPFAM" id="SSF53474">
    <property type="entry name" value="alpha/beta-Hydrolases"/>
    <property type="match status" value="1"/>
</dbReference>
<dbReference type="RefSeq" id="WP_072630853.1">
    <property type="nucleotide sequence ID" value="NZ_MLCB01000143.1"/>
</dbReference>
<reference evidence="1 2" key="1">
    <citation type="submission" date="2016-10" db="EMBL/GenBank/DDBJ databases">
        <title>Genome sequence of Planktotalea frisia SH6-1.</title>
        <authorList>
            <person name="Poehlein A."/>
            <person name="Bakenhus I."/>
            <person name="Voget S."/>
            <person name="Brinkhoff T."/>
            <person name="Simon M."/>
        </authorList>
    </citation>
    <scope>NUCLEOTIDE SEQUENCE [LARGE SCALE GENOMIC DNA]</scope>
    <source>
        <strain evidence="1 2">SH6-1</strain>
    </source>
</reference>
<proteinExistence type="predicted"/>
<comment type="caution">
    <text evidence="1">The sequence shown here is derived from an EMBL/GenBank/DDBJ whole genome shotgun (WGS) entry which is preliminary data.</text>
</comment>
<dbReference type="InterPro" id="IPR029058">
    <property type="entry name" value="AB_hydrolase_fold"/>
</dbReference>
<organism evidence="1 2">
    <name type="scientific">Planktotalea frisia</name>
    <dbReference type="NCBI Taxonomy" id="696762"/>
    <lineage>
        <taxon>Bacteria</taxon>
        <taxon>Pseudomonadati</taxon>
        <taxon>Pseudomonadota</taxon>
        <taxon>Alphaproteobacteria</taxon>
        <taxon>Rhodobacterales</taxon>
        <taxon>Paracoccaceae</taxon>
        <taxon>Planktotalea</taxon>
    </lineage>
</organism>
<dbReference type="Gene3D" id="3.40.50.1820">
    <property type="entry name" value="alpha/beta hydrolase"/>
    <property type="match status" value="1"/>
</dbReference>
<dbReference type="PANTHER" id="PTHR37946">
    <property type="entry name" value="SLL1969 PROTEIN"/>
    <property type="match status" value="1"/>
</dbReference>
<sequence>MFRYALAFALCPISAAADCVVLLYGLARTESSFAIMEEVLRERGFDVVRPGYPSTKARVQVLVDITLPEAVAQCGDQTVHFVTHSMGGILLREWLKDGHPENLGRVVMLAPPNKGSEVVDVLGDFESFGWFNGPAGMQLGTGQDSLPQRLPPADFELGIIAGNQSLNPFFSAMLEGPDDGKVSVESTKLKGMNAHMTLPVTHTFMMNNFRVIGETVLFLENGAFDPDLDWRDVVSTAIQELADSDENL</sequence>
<dbReference type="GO" id="GO:0016787">
    <property type="term" value="F:hydrolase activity"/>
    <property type="evidence" value="ECO:0007669"/>
    <property type="project" value="UniProtKB-KW"/>
</dbReference>
<keyword evidence="2" id="KW-1185">Reference proteome</keyword>
<protein>
    <submittedName>
        <fullName evidence="1">Alpha/beta hydrolase family protein</fullName>
    </submittedName>
</protein>
<dbReference type="EMBL" id="MLCB01000143">
    <property type="protein sequence ID" value="OJI93399.1"/>
    <property type="molecule type" value="Genomic_DNA"/>
</dbReference>
<name>A0A1L9NVW6_9RHOB</name>
<gene>
    <name evidence="1" type="ORF">PFRI_22990</name>
</gene>
<dbReference type="Proteomes" id="UP000184514">
    <property type="component" value="Unassembled WGS sequence"/>
</dbReference>
<dbReference type="OrthoDB" id="556502at2"/>
<evidence type="ECO:0000313" key="1">
    <source>
        <dbReference type="EMBL" id="OJI93399.1"/>
    </source>
</evidence>